<feature type="region of interest" description="Disordered" evidence="1">
    <location>
        <begin position="452"/>
        <end position="549"/>
    </location>
</feature>
<reference evidence="3 4" key="1">
    <citation type="journal article" date="2017" name="BMC Genomics">
        <title>Genomic analysis of methanogenic archaea reveals a shift towards energy conservation.</title>
        <authorList>
            <person name="Gilmore S.P."/>
            <person name="Henske J.K."/>
            <person name="Sexton J.A."/>
            <person name="Solomon K.V."/>
            <person name="Seppala S."/>
            <person name="Yoo J.I."/>
            <person name="Huyett L.M."/>
            <person name="Pressman A."/>
            <person name="Cogan J.Z."/>
            <person name="Kivenson V."/>
            <person name="Peng X."/>
            <person name="Tan Y."/>
            <person name="Valentine D.L."/>
            <person name="O'Malley M.A."/>
        </authorList>
    </citation>
    <scope>NUCLEOTIDE SEQUENCE [LARGE SCALE GENOMIC DNA]</scope>
    <source>
        <strain evidence="3 4">M.o.H.</strain>
    </source>
</reference>
<feature type="compositionally biased region" description="Low complexity" evidence="1">
    <location>
        <begin position="517"/>
        <end position="528"/>
    </location>
</feature>
<dbReference type="Pfam" id="PF21939">
    <property type="entry name" value="Gp10_C"/>
    <property type="match status" value="1"/>
</dbReference>
<name>A0A2A2H928_METBR</name>
<feature type="domain" description="Baseplate structural protein Gp10 C-terminal" evidence="2">
    <location>
        <begin position="388"/>
        <end position="562"/>
    </location>
</feature>
<dbReference type="Proteomes" id="UP000217784">
    <property type="component" value="Unassembled WGS sequence"/>
</dbReference>
<organism evidence="3 4">
    <name type="scientific">Methanobacterium bryantii</name>
    <dbReference type="NCBI Taxonomy" id="2161"/>
    <lineage>
        <taxon>Archaea</taxon>
        <taxon>Methanobacteriati</taxon>
        <taxon>Methanobacteriota</taxon>
        <taxon>Methanomada group</taxon>
        <taxon>Methanobacteria</taxon>
        <taxon>Methanobacteriales</taxon>
        <taxon>Methanobacteriaceae</taxon>
        <taxon>Methanobacterium</taxon>
    </lineage>
</organism>
<dbReference type="AlphaFoldDB" id="A0A2A2H928"/>
<feature type="compositionally biased region" description="Low complexity" evidence="1">
    <location>
        <begin position="465"/>
        <end position="480"/>
    </location>
</feature>
<gene>
    <name evidence="3" type="ORF">ASJ80_08535</name>
</gene>
<dbReference type="RefSeq" id="WP_069583116.1">
    <property type="nucleotide sequence ID" value="NZ_LMVM01000002.1"/>
</dbReference>
<dbReference type="OrthoDB" id="384172at2157"/>
<protein>
    <recommendedName>
        <fullName evidence="2">Baseplate structural protein Gp10 C-terminal domain-containing protein</fullName>
    </recommendedName>
</protein>
<keyword evidence="4" id="KW-1185">Reference proteome</keyword>
<dbReference type="InterPro" id="IPR053827">
    <property type="entry name" value="Gp10_C"/>
</dbReference>
<evidence type="ECO:0000313" key="4">
    <source>
        <dbReference type="Proteomes" id="UP000217784"/>
    </source>
</evidence>
<comment type="caution">
    <text evidence="3">The sequence shown here is derived from an EMBL/GenBank/DDBJ whole genome shotgun (WGS) entry which is preliminary data.</text>
</comment>
<feature type="compositionally biased region" description="Polar residues" evidence="1">
    <location>
        <begin position="481"/>
        <end position="496"/>
    </location>
</feature>
<dbReference type="CDD" id="cd19958">
    <property type="entry name" value="pyocin_knob"/>
    <property type="match status" value="1"/>
</dbReference>
<dbReference type="EMBL" id="LMVM01000002">
    <property type="protein sequence ID" value="PAV05770.1"/>
    <property type="molecule type" value="Genomic_DNA"/>
</dbReference>
<evidence type="ECO:0000313" key="3">
    <source>
        <dbReference type="EMBL" id="PAV05770.1"/>
    </source>
</evidence>
<dbReference type="SUPFAM" id="SSF88874">
    <property type="entry name" value="Receptor-binding domain of short tail fibre protein gp12"/>
    <property type="match status" value="1"/>
</dbReference>
<evidence type="ECO:0000256" key="1">
    <source>
        <dbReference type="SAM" id="MobiDB-lite"/>
    </source>
</evidence>
<proteinExistence type="predicted"/>
<sequence>MVEDVNEYFTADDPNYAERLNNPNILTDIITIKPKITLPEAFKTGEYPTTENKTKALFSIVQVMNNTCTNTGDGFTASANDQSFTLRVYPNFSSFKWWNSITFAKTGTVTCSMKDSETGTELIASITSGANLNTYNIEHKPVDIIFTLQNGARVTDITFEYQNQAKISGSEFSIPKDNITGLVSELAAKANQSDITAINNALAGKASLSDITSINNALATKLNSSVYTASDIKSKLLTVDGAGSGVDTDFFRGIDLNKFMYVNPTVIPSSADLNTYMSTGIYLQPSNANAANGSNYPVPYAGVLEVFTYSTSMVWQRYTLFEAYKTTVYVRGYYNGGSGGTWNSWNKQWDSENDGSGSGMDSDTVDNKHASDFVLATEYTAANIASKVFDLLYPVGSIVEFATNINPNSLSGWKGTWTQIKDKFTLAAGDIYTAGQTGGSATHTLTEAQMPVHKHDVSIPSSGQTTTPAGGNSATGSSGAHTHSINYKLQSPTNGSAVRCTDVGDASNSDVINSGGAHTHSTPAHTHTVPNHSHSVNESNKGSGVAHNNMPPYLVVSKWKRTA</sequence>
<evidence type="ECO:0000259" key="2">
    <source>
        <dbReference type="Pfam" id="PF21939"/>
    </source>
</evidence>
<accession>A0A2A2H928</accession>
<feature type="compositionally biased region" description="Polar residues" evidence="1">
    <location>
        <begin position="529"/>
        <end position="542"/>
    </location>
</feature>